<evidence type="ECO:0000256" key="7">
    <source>
        <dbReference type="SAM" id="SignalP"/>
    </source>
</evidence>
<keyword evidence="7" id="KW-0732">Signal</keyword>
<feature type="domain" description="Thiol:disulfide interchange protein DsbD N-terminal" evidence="9">
    <location>
        <begin position="38"/>
        <end position="159"/>
    </location>
</feature>
<feature type="transmembrane region" description="Helical" evidence="6">
    <location>
        <begin position="430"/>
        <end position="455"/>
    </location>
</feature>
<dbReference type="GO" id="GO:0016020">
    <property type="term" value="C:membrane"/>
    <property type="evidence" value="ECO:0007669"/>
    <property type="project" value="UniProtKB-SubCell"/>
</dbReference>
<proteinExistence type="predicted"/>
<feature type="transmembrane region" description="Helical" evidence="6">
    <location>
        <begin position="389"/>
        <end position="409"/>
    </location>
</feature>
<dbReference type="Pfam" id="PF13899">
    <property type="entry name" value="Thioredoxin_7"/>
    <property type="match status" value="1"/>
</dbReference>
<dbReference type="InterPro" id="IPR036249">
    <property type="entry name" value="Thioredoxin-like_sf"/>
</dbReference>
<evidence type="ECO:0000259" key="9">
    <source>
        <dbReference type="Pfam" id="PF11412"/>
    </source>
</evidence>
<evidence type="ECO:0000256" key="3">
    <source>
        <dbReference type="ARBA" id="ARBA00022748"/>
    </source>
</evidence>
<dbReference type="Pfam" id="PF02683">
    <property type="entry name" value="DsbD_TM"/>
    <property type="match status" value="1"/>
</dbReference>
<dbReference type="EMBL" id="CP025682">
    <property type="protein sequence ID" value="AUN95392.1"/>
    <property type="molecule type" value="Genomic_DNA"/>
</dbReference>
<dbReference type="PANTHER" id="PTHR32234:SF3">
    <property type="entry name" value="SUPPRESSION OF COPPER SENSITIVITY PROTEIN"/>
    <property type="match status" value="1"/>
</dbReference>
<organism evidence="10 11">
    <name type="scientific">Pseudazoarcus pumilus</name>
    <dbReference type="NCBI Taxonomy" id="2067960"/>
    <lineage>
        <taxon>Bacteria</taxon>
        <taxon>Pseudomonadati</taxon>
        <taxon>Pseudomonadota</taxon>
        <taxon>Betaproteobacteria</taxon>
        <taxon>Rhodocyclales</taxon>
        <taxon>Zoogloeaceae</taxon>
        <taxon>Pseudazoarcus</taxon>
    </lineage>
</organism>
<feature type="transmembrane region" description="Helical" evidence="6">
    <location>
        <begin position="504"/>
        <end position="522"/>
    </location>
</feature>
<dbReference type="GO" id="GO:0017004">
    <property type="term" value="P:cytochrome complex assembly"/>
    <property type="evidence" value="ECO:0007669"/>
    <property type="project" value="UniProtKB-KW"/>
</dbReference>
<evidence type="ECO:0000256" key="5">
    <source>
        <dbReference type="ARBA" id="ARBA00023136"/>
    </source>
</evidence>
<dbReference type="SUPFAM" id="SSF52833">
    <property type="entry name" value="Thioredoxin-like"/>
    <property type="match status" value="1"/>
</dbReference>
<evidence type="ECO:0000259" key="8">
    <source>
        <dbReference type="Pfam" id="PF02683"/>
    </source>
</evidence>
<dbReference type="OrthoDB" id="9811036at2"/>
<feature type="chain" id="PRO_5014470667" evidence="7">
    <location>
        <begin position="25"/>
        <end position="707"/>
    </location>
</feature>
<keyword evidence="11" id="KW-1185">Reference proteome</keyword>
<dbReference type="Proteomes" id="UP000242205">
    <property type="component" value="Chromosome"/>
</dbReference>
<keyword evidence="4 6" id="KW-1133">Transmembrane helix</keyword>
<dbReference type="Pfam" id="PF11412">
    <property type="entry name" value="DsbD_N"/>
    <property type="match status" value="1"/>
</dbReference>
<evidence type="ECO:0000256" key="6">
    <source>
        <dbReference type="SAM" id="Phobius"/>
    </source>
</evidence>
<evidence type="ECO:0000313" key="10">
    <source>
        <dbReference type="EMBL" id="AUN95392.1"/>
    </source>
</evidence>
<protein>
    <submittedName>
        <fullName evidence="10">Thiol:disulfide interchange protein</fullName>
    </submittedName>
</protein>
<feature type="transmembrane region" description="Helical" evidence="6">
    <location>
        <begin position="301"/>
        <end position="328"/>
    </location>
</feature>
<sequence>MSPRHIFSGLTACALTLASLGVSAQEQGAVVATPHVSARLVASAQAVAPGDTVTVGLAKTIIPGWHTYWRNPGDSGLATTIDWQTPEGAAVGDIEWPAPERHSLGPVTNYGYEGEVTLLSPLTVPADAAPGMTIALRAAVSWLVCADICIPEDVELELTLPVAQATRGDGHPAIDAARARLPQPSPWAARHAVGEDGLWLAVDAGALPEGARDIWFYPYDWGRIDQSAPQALSRTADGIVLAAPRGQAPPADAPLAGVLVIREDTADGLLTTAFEVSAPRVDAIAPGEPVARDDGGAAPSIGLGMALLFALAGGLILNLMPCVFPVLAMKVLALVRSGGDAAGVRGHGLAYLAGVLASFALLAAVVLALQQGGARLGWGFQFQSPVFVVMVAWLLFAVGLNLSGVFTLGGGRLAGIGQSLTARGGHSGSFFTGVLAAVVATPCTAPFMGAAIGFAMTQPPASLVAIFLALGLGLPLPFVVLAWRPALVARLPRPGAWMERFKQFLAFPMYGAAVWLVWVLALQAGADGVLVAAGGMLAIALAAWLYDATWASAARLRRGAQATAAMLVVATLAVGSGLATQPRETQAAARAGALLAHEPYAPERFDALRAEGRAVFVNMTAAWCITCIVNEQVALERADVAAAFAERDIAYLKGDWTNQDAAITAVLERFGRSGVPLYLYYPPGAGSEAVVLPQILTPDIVLDAIGV</sequence>
<evidence type="ECO:0000256" key="1">
    <source>
        <dbReference type="ARBA" id="ARBA00004141"/>
    </source>
</evidence>
<comment type="subcellular location">
    <subcellularLocation>
        <location evidence="1">Membrane</location>
        <topology evidence="1">Multi-pass membrane protein</topology>
    </subcellularLocation>
</comment>
<keyword evidence="3" id="KW-0201">Cytochrome c-type biogenesis</keyword>
<feature type="signal peptide" evidence="7">
    <location>
        <begin position="1"/>
        <end position="24"/>
    </location>
</feature>
<dbReference type="InterPro" id="IPR028250">
    <property type="entry name" value="DsbDN"/>
</dbReference>
<evidence type="ECO:0000256" key="2">
    <source>
        <dbReference type="ARBA" id="ARBA00022692"/>
    </source>
</evidence>
<dbReference type="CDD" id="cd02953">
    <property type="entry name" value="DsbDgamma"/>
    <property type="match status" value="1"/>
</dbReference>
<dbReference type="InterPro" id="IPR035671">
    <property type="entry name" value="DsbD_gamma"/>
</dbReference>
<reference evidence="10 11" key="1">
    <citation type="submission" date="2018-01" db="EMBL/GenBank/DDBJ databases">
        <authorList>
            <person name="Fu G.-Y."/>
        </authorList>
    </citation>
    <scope>NUCLEOTIDE SEQUENCE [LARGE SCALE GENOMIC DNA]</scope>
    <source>
        <strain evidence="10 11">SY39</strain>
    </source>
</reference>
<dbReference type="AlphaFoldDB" id="A0A2I6S821"/>
<feature type="transmembrane region" description="Helical" evidence="6">
    <location>
        <begin position="349"/>
        <end position="369"/>
    </location>
</feature>
<feature type="transmembrane region" description="Helical" evidence="6">
    <location>
        <begin position="461"/>
        <end position="483"/>
    </location>
</feature>
<dbReference type="GO" id="GO:0015035">
    <property type="term" value="F:protein-disulfide reductase activity"/>
    <property type="evidence" value="ECO:0007669"/>
    <property type="project" value="TreeGrafter"/>
</dbReference>
<dbReference type="InterPro" id="IPR003834">
    <property type="entry name" value="Cyt_c_assmbl_TM_dom"/>
</dbReference>
<accession>A0A2I6S821</accession>
<evidence type="ECO:0000256" key="4">
    <source>
        <dbReference type="ARBA" id="ARBA00022989"/>
    </source>
</evidence>
<feature type="domain" description="Cytochrome C biogenesis protein transmembrane" evidence="8">
    <location>
        <begin position="306"/>
        <end position="517"/>
    </location>
</feature>
<name>A0A2I6S821_9RHOO</name>
<evidence type="ECO:0000313" key="11">
    <source>
        <dbReference type="Proteomes" id="UP000242205"/>
    </source>
</evidence>
<keyword evidence="5 6" id="KW-0472">Membrane</keyword>
<dbReference type="GO" id="GO:0045454">
    <property type="term" value="P:cell redox homeostasis"/>
    <property type="evidence" value="ECO:0007669"/>
    <property type="project" value="TreeGrafter"/>
</dbReference>
<dbReference type="RefSeq" id="WP_102247441.1">
    <property type="nucleotide sequence ID" value="NZ_CP025682.1"/>
</dbReference>
<feature type="transmembrane region" description="Helical" evidence="6">
    <location>
        <begin position="528"/>
        <end position="547"/>
    </location>
</feature>
<gene>
    <name evidence="10" type="ORF">C0099_10920</name>
</gene>
<dbReference type="Gene3D" id="3.40.30.10">
    <property type="entry name" value="Glutaredoxin"/>
    <property type="match status" value="1"/>
</dbReference>
<dbReference type="KEGG" id="atw:C0099_10920"/>
<dbReference type="PANTHER" id="PTHR32234">
    <property type="entry name" value="THIOL:DISULFIDE INTERCHANGE PROTEIN DSBD"/>
    <property type="match status" value="1"/>
</dbReference>
<keyword evidence="2 6" id="KW-0812">Transmembrane</keyword>